<evidence type="ECO:0000256" key="4">
    <source>
        <dbReference type="ARBA" id="ARBA00023163"/>
    </source>
</evidence>
<gene>
    <name evidence="8" type="ORF">MELIAE_LOCUS11056</name>
</gene>
<dbReference type="GO" id="GO:0005634">
    <property type="term" value="C:nucleus"/>
    <property type="evidence" value="ECO:0007669"/>
    <property type="project" value="TreeGrafter"/>
</dbReference>
<keyword evidence="4" id="KW-0804">Transcription</keyword>
<evidence type="ECO:0000256" key="2">
    <source>
        <dbReference type="ARBA" id="ARBA00016807"/>
    </source>
</evidence>
<keyword evidence="3" id="KW-0805">Transcription regulation</keyword>
<evidence type="ECO:0000256" key="5">
    <source>
        <dbReference type="ARBA" id="ARBA00025466"/>
    </source>
</evidence>
<dbReference type="OrthoDB" id="6768743at2759"/>
<protein>
    <recommendedName>
        <fullName evidence="2">Regulatory protein zeste</fullName>
    </recommendedName>
</protein>
<evidence type="ECO:0000256" key="1">
    <source>
        <dbReference type="ARBA" id="ARBA00011764"/>
    </source>
</evidence>
<dbReference type="EMBL" id="OV121139">
    <property type="protein sequence ID" value="CAH0561719.1"/>
    <property type="molecule type" value="Genomic_DNA"/>
</dbReference>
<evidence type="ECO:0000313" key="8">
    <source>
        <dbReference type="EMBL" id="CAH0561719.1"/>
    </source>
</evidence>
<evidence type="ECO:0000256" key="3">
    <source>
        <dbReference type="ARBA" id="ARBA00023015"/>
    </source>
</evidence>
<evidence type="ECO:0000259" key="7">
    <source>
        <dbReference type="Pfam" id="PF13873"/>
    </source>
</evidence>
<proteinExistence type="predicted"/>
<feature type="domain" description="Myb/SANT-like DNA-binding" evidence="7">
    <location>
        <begin position="3"/>
        <end position="68"/>
    </location>
</feature>
<dbReference type="PANTHER" id="PTHR23098:SF16">
    <property type="entry name" value="REGULATORY PROTEIN ZESTE"/>
    <property type="match status" value="1"/>
</dbReference>
<keyword evidence="9" id="KW-1185">Reference proteome</keyword>
<comment type="function">
    <text evidence="5">Involved in transvection phenomena (= synapsis-dependent gene expression), where the synaptic pairing of chromosomes carrying genes with which zeste interacts influences the expression of these genes. Zeste binds to DNA and stimulates transcription from a nearby promoter.</text>
</comment>
<dbReference type="AlphaFoldDB" id="A0A9P0BEY5"/>
<organism evidence="8 9">
    <name type="scientific">Brassicogethes aeneus</name>
    <name type="common">Rape pollen beetle</name>
    <name type="synonym">Meligethes aeneus</name>
    <dbReference type="NCBI Taxonomy" id="1431903"/>
    <lineage>
        <taxon>Eukaryota</taxon>
        <taxon>Metazoa</taxon>
        <taxon>Ecdysozoa</taxon>
        <taxon>Arthropoda</taxon>
        <taxon>Hexapoda</taxon>
        <taxon>Insecta</taxon>
        <taxon>Pterygota</taxon>
        <taxon>Neoptera</taxon>
        <taxon>Endopterygota</taxon>
        <taxon>Coleoptera</taxon>
        <taxon>Polyphaga</taxon>
        <taxon>Cucujiformia</taxon>
        <taxon>Nitidulidae</taxon>
        <taxon>Meligethinae</taxon>
        <taxon>Brassicogethes</taxon>
    </lineage>
</organism>
<dbReference type="PANTHER" id="PTHR23098">
    <property type="entry name" value="AGAP001331-PA-RELATED"/>
    <property type="match status" value="1"/>
</dbReference>
<evidence type="ECO:0000256" key="6">
    <source>
        <dbReference type="SAM" id="MobiDB-lite"/>
    </source>
</evidence>
<dbReference type="Pfam" id="PF13873">
    <property type="entry name" value="Myb_DNA-bind_5"/>
    <property type="match status" value="1"/>
</dbReference>
<evidence type="ECO:0000313" key="9">
    <source>
        <dbReference type="Proteomes" id="UP001154078"/>
    </source>
</evidence>
<comment type="subunit">
    <text evidence="1">Self-associates forming complexes of several hundred monomers.</text>
</comment>
<dbReference type="Proteomes" id="UP001154078">
    <property type="component" value="Chromosome 8"/>
</dbReference>
<dbReference type="InterPro" id="IPR028002">
    <property type="entry name" value="Myb_DNA-bind_5"/>
</dbReference>
<accession>A0A9P0BEY5</accession>
<feature type="region of interest" description="Disordered" evidence="6">
    <location>
        <begin position="188"/>
        <end position="208"/>
    </location>
</feature>
<reference evidence="8" key="1">
    <citation type="submission" date="2021-12" db="EMBL/GenBank/DDBJ databases">
        <authorList>
            <person name="King R."/>
        </authorList>
    </citation>
    <scope>NUCLEOTIDE SEQUENCE</scope>
</reference>
<name>A0A9P0BEY5_BRAAE</name>
<sequence>MRLLKAIYLERQTIENKETNKITTQEKEKAWGRVAVAFNAASNEYRNTDQLKSKFDNLKTKTRKIVAHERAHIRGTGGGAPIPITNDPVTELVLKIINIETVVGLENIHDCDMINHVDKVINDREAIQTVKPNFENIQFNLKNIDVMWETNKAEKEVDNAKIILLATEEIKTSQPILQDETIIPSISKKGKNNNFKEEGQTPRRKTSINKWGNYTTRNLQEPLSRKLRPTTISPLAIAKEDYYI</sequence>